<dbReference type="PANTHER" id="PTHR24348">
    <property type="entry name" value="SERINE/THREONINE-PROTEIN KINASE UNC-51-RELATED"/>
    <property type="match status" value="1"/>
</dbReference>
<dbReference type="HOGENOM" id="CLU_000288_63_44_3"/>
<dbReference type="Proteomes" id="UP000003835">
    <property type="component" value="Unassembled WGS sequence"/>
</dbReference>
<dbReference type="GO" id="GO:0004674">
    <property type="term" value="F:protein serine/threonine kinase activity"/>
    <property type="evidence" value="ECO:0007669"/>
    <property type="project" value="InterPro"/>
</dbReference>
<dbReference type="Gene3D" id="1.10.510.10">
    <property type="entry name" value="Transferase(Phosphotransferase) domain 1"/>
    <property type="match status" value="1"/>
</dbReference>
<dbReference type="CDD" id="cd14014">
    <property type="entry name" value="STKc_PknB_like"/>
    <property type="match status" value="1"/>
</dbReference>
<evidence type="ECO:0000256" key="3">
    <source>
        <dbReference type="ARBA" id="ARBA00022777"/>
    </source>
</evidence>
<dbReference type="eggNOG" id="COG0515">
    <property type="taxonomic scope" value="Bacteria"/>
</dbReference>
<dbReference type="OrthoDB" id="581647at2"/>
<dbReference type="GO" id="GO:0042594">
    <property type="term" value="P:response to starvation"/>
    <property type="evidence" value="ECO:0007669"/>
    <property type="project" value="TreeGrafter"/>
</dbReference>
<keyword evidence="2" id="KW-0547">Nucleotide-binding</keyword>
<keyword evidence="3" id="KW-0418">Kinase</keyword>
<dbReference type="PROSITE" id="PS50011">
    <property type="entry name" value="PROTEIN_KINASE_DOM"/>
    <property type="match status" value="1"/>
</dbReference>
<dbReference type="SMART" id="SM00220">
    <property type="entry name" value="S_TKc"/>
    <property type="match status" value="1"/>
</dbReference>
<dbReference type="Pfam" id="PF00069">
    <property type="entry name" value="Pkinase"/>
    <property type="match status" value="1"/>
</dbReference>
<sequence length="341" mass="38037">MTWSSGQKLHGNNYILEKELKRGQFSVTYLASDRKKHQWVVKTLSDQLIHDFSQPEVDQIQETFLCEAVKLVKCRHPHLVQVKEPLVEGHQVGIVMEYLDGVDLASHAQKGLPESEALLYIQQIGEALKVIHEAGLIHRDVKPSNIRLRTDKQEAVLIDFGLARECNDASTTVDTHTADGFDALELYNVDTPLGAYTDVYSLAATLYFLVTGEIPPKAMDRCMSKARLIPPKQINEQISDRTNEVILIGMALQVDERPQTIQEWLDLLGLQRQIPGSKRQKSPMILIGAIIAVVGVLGLIAAWFLFKPTAIPQEPTPVQTPVSLIYTPVSSVSPITFWSNG</sequence>
<evidence type="ECO:0000256" key="2">
    <source>
        <dbReference type="ARBA" id="ARBA00022741"/>
    </source>
</evidence>
<evidence type="ECO:0000313" key="8">
    <source>
        <dbReference type="Proteomes" id="UP000003835"/>
    </source>
</evidence>
<keyword evidence="5" id="KW-0812">Transmembrane</keyword>
<keyword evidence="1" id="KW-0808">Transferase</keyword>
<evidence type="ECO:0000256" key="5">
    <source>
        <dbReference type="SAM" id="Phobius"/>
    </source>
</evidence>
<dbReference type="GO" id="GO:0005829">
    <property type="term" value="C:cytosol"/>
    <property type="evidence" value="ECO:0007669"/>
    <property type="project" value="TreeGrafter"/>
</dbReference>
<evidence type="ECO:0000256" key="4">
    <source>
        <dbReference type="ARBA" id="ARBA00022840"/>
    </source>
</evidence>
<gene>
    <name evidence="7" type="ORF">MC7420_46</name>
</gene>
<organism evidence="7 8">
    <name type="scientific">Coleofasciculus chthonoplastes PCC 7420</name>
    <dbReference type="NCBI Taxonomy" id="118168"/>
    <lineage>
        <taxon>Bacteria</taxon>
        <taxon>Bacillati</taxon>
        <taxon>Cyanobacteriota</taxon>
        <taxon>Cyanophyceae</taxon>
        <taxon>Coleofasciculales</taxon>
        <taxon>Coleofasciculaceae</taxon>
        <taxon>Coleofasciculus</taxon>
    </lineage>
</organism>
<dbReference type="EMBL" id="DS989872">
    <property type="protein sequence ID" value="EDX71480.1"/>
    <property type="molecule type" value="Genomic_DNA"/>
</dbReference>
<keyword evidence="5" id="KW-1133">Transmembrane helix</keyword>
<dbReference type="STRING" id="118168.MC7420_46"/>
<dbReference type="GO" id="GO:0034045">
    <property type="term" value="C:phagophore assembly site membrane"/>
    <property type="evidence" value="ECO:0007669"/>
    <property type="project" value="TreeGrafter"/>
</dbReference>
<evidence type="ECO:0000313" key="7">
    <source>
        <dbReference type="EMBL" id="EDX71480.1"/>
    </source>
</evidence>
<dbReference type="SUPFAM" id="SSF56112">
    <property type="entry name" value="Protein kinase-like (PK-like)"/>
    <property type="match status" value="1"/>
</dbReference>
<dbReference type="PANTHER" id="PTHR24348:SF22">
    <property type="entry name" value="NON-SPECIFIC SERINE_THREONINE PROTEIN KINASE"/>
    <property type="match status" value="1"/>
</dbReference>
<keyword evidence="5" id="KW-0472">Membrane</keyword>
<dbReference type="InterPro" id="IPR011009">
    <property type="entry name" value="Kinase-like_dom_sf"/>
</dbReference>
<dbReference type="GO" id="GO:0005524">
    <property type="term" value="F:ATP binding"/>
    <property type="evidence" value="ECO:0007669"/>
    <property type="project" value="UniProtKB-KW"/>
</dbReference>
<protein>
    <recommendedName>
        <fullName evidence="6">Protein kinase domain-containing protein</fullName>
    </recommendedName>
</protein>
<accession>B4W2R9</accession>
<evidence type="ECO:0000256" key="1">
    <source>
        <dbReference type="ARBA" id="ARBA00022679"/>
    </source>
</evidence>
<reference evidence="7 8" key="1">
    <citation type="submission" date="2008-07" db="EMBL/GenBank/DDBJ databases">
        <authorList>
            <person name="Tandeau de Marsac N."/>
            <person name="Ferriera S."/>
            <person name="Johnson J."/>
            <person name="Kravitz S."/>
            <person name="Beeson K."/>
            <person name="Sutton G."/>
            <person name="Rogers Y.-H."/>
            <person name="Friedman R."/>
            <person name="Frazier M."/>
            <person name="Venter J.C."/>
        </authorList>
    </citation>
    <scope>NUCLEOTIDE SEQUENCE [LARGE SCALE GENOMIC DNA]</scope>
    <source>
        <strain evidence="7 8">PCC 7420</strain>
    </source>
</reference>
<feature type="transmembrane region" description="Helical" evidence="5">
    <location>
        <begin position="284"/>
        <end position="306"/>
    </location>
</feature>
<feature type="domain" description="Protein kinase" evidence="6">
    <location>
        <begin position="14"/>
        <end position="285"/>
    </location>
</feature>
<keyword evidence="4" id="KW-0067">ATP-binding</keyword>
<keyword evidence="8" id="KW-1185">Reference proteome</keyword>
<dbReference type="GO" id="GO:0005776">
    <property type="term" value="C:autophagosome"/>
    <property type="evidence" value="ECO:0007669"/>
    <property type="project" value="TreeGrafter"/>
</dbReference>
<dbReference type="AlphaFoldDB" id="B4W2R9"/>
<dbReference type="InterPro" id="IPR000719">
    <property type="entry name" value="Prot_kinase_dom"/>
</dbReference>
<dbReference type="InterPro" id="IPR045269">
    <property type="entry name" value="Atg1-like"/>
</dbReference>
<dbReference type="RefSeq" id="WP_006105644.1">
    <property type="nucleotide sequence ID" value="NZ_DS989872.1"/>
</dbReference>
<evidence type="ECO:0000259" key="6">
    <source>
        <dbReference type="PROSITE" id="PS50011"/>
    </source>
</evidence>
<name>B4W2R9_9CYAN</name>
<proteinExistence type="predicted"/>